<keyword evidence="1" id="KW-1133">Transmembrane helix</keyword>
<dbReference type="InterPro" id="IPR023214">
    <property type="entry name" value="HAD_sf"/>
</dbReference>
<name>A0A344J943_9GAMM</name>
<feature type="transmembrane region" description="Helical" evidence="1">
    <location>
        <begin position="44"/>
        <end position="63"/>
    </location>
</feature>
<dbReference type="Proteomes" id="UP000251842">
    <property type="component" value="Chromosome"/>
</dbReference>
<dbReference type="Gene3D" id="1.20.1440.100">
    <property type="entry name" value="SG protein - dephosphorylation function"/>
    <property type="match status" value="1"/>
</dbReference>
<reference evidence="3" key="1">
    <citation type="submission" date="2018-05" db="EMBL/GenBank/DDBJ databases">
        <title>Luteimonas pekinense sp. nov., isolated from human Meibomian gland secretions, Beijing, China.</title>
        <authorList>
            <person name="Wen T."/>
            <person name="Bai H."/>
            <person name="Lv H."/>
        </authorList>
    </citation>
    <scope>NUCLEOTIDE SEQUENCE [LARGE SCALE GENOMIC DNA]</scope>
    <source>
        <strain evidence="3">83-4</strain>
    </source>
</reference>
<evidence type="ECO:0000256" key="1">
    <source>
        <dbReference type="SAM" id="Phobius"/>
    </source>
</evidence>
<dbReference type="Gene3D" id="3.40.50.1000">
    <property type="entry name" value="HAD superfamily/HAD-like"/>
    <property type="match status" value="1"/>
</dbReference>
<dbReference type="NCBIfam" id="TIGR01488">
    <property type="entry name" value="HAD-SF-IB"/>
    <property type="match status" value="1"/>
</dbReference>
<organism evidence="2 3">
    <name type="scientific">Solilutibacter oculi</name>
    <dbReference type="NCBI Taxonomy" id="2698682"/>
    <lineage>
        <taxon>Bacteria</taxon>
        <taxon>Pseudomonadati</taxon>
        <taxon>Pseudomonadota</taxon>
        <taxon>Gammaproteobacteria</taxon>
        <taxon>Lysobacterales</taxon>
        <taxon>Lysobacteraceae</taxon>
        <taxon>Solilutibacter</taxon>
    </lineage>
</organism>
<keyword evidence="1" id="KW-0472">Membrane</keyword>
<keyword evidence="1" id="KW-0812">Transmembrane</keyword>
<evidence type="ECO:0000313" key="3">
    <source>
        <dbReference type="Proteomes" id="UP000251842"/>
    </source>
</evidence>
<dbReference type="Pfam" id="PF12710">
    <property type="entry name" value="HAD"/>
    <property type="match status" value="1"/>
</dbReference>
<sequence>MPAPSCYAAPRADGPLVVFDFDHTLYDGDSGTHLFKWLIAPRAWWRQLLALLLALFAPMIAFLPMRRRGISAFVWAGTVGLHRRRDLDELIDRYVLANAEAIKAKLLPIALDVLHRHREAGDRVIVATGAPPELARAILAFVAHEDVPVIGTLVGPKFGAVGAIRHCHHEMKVRMIREAGYTQPIWRAYTDSSADLPLLLAATEPVVVNPKPKRVAMFRERLPAGTPILNWGCPGRAGDRVEAAG</sequence>
<protein>
    <submittedName>
        <fullName evidence="2">Haloacid dehalogenase</fullName>
    </submittedName>
</protein>
<dbReference type="EMBL" id="CP029556">
    <property type="protein sequence ID" value="AXA85553.1"/>
    <property type="molecule type" value="Genomic_DNA"/>
</dbReference>
<dbReference type="AlphaFoldDB" id="A0A344J943"/>
<accession>A0A344J943</accession>
<keyword evidence="3" id="KW-1185">Reference proteome</keyword>
<evidence type="ECO:0000313" key="2">
    <source>
        <dbReference type="EMBL" id="AXA85553.1"/>
    </source>
</evidence>
<dbReference type="SUPFAM" id="SSF56784">
    <property type="entry name" value="HAD-like"/>
    <property type="match status" value="1"/>
</dbReference>
<dbReference type="RefSeq" id="WP_112927754.1">
    <property type="nucleotide sequence ID" value="NZ_CP029556.1"/>
</dbReference>
<dbReference type="InterPro" id="IPR036412">
    <property type="entry name" value="HAD-like_sf"/>
</dbReference>
<dbReference type="KEGG" id="lue:DCD74_08605"/>
<dbReference type="OrthoDB" id="9784466at2"/>
<proteinExistence type="predicted"/>
<gene>
    <name evidence="2" type="ORF">DCD74_08605</name>
</gene>